<reference evidence="2" key="1">
    <citation type="submission" date="2021-01" db="EMBL/GenBank/DDBJ databases">
        <authorList>
            <person name="Corre E."/>
            <person name="Pelletier E."/>
            <person name="Niang G."/>
            <person name="Scheremetjew M."/>
            <person name="Finn R."/>
            <person name="Kale V."/>
            <person name="Holt S."/>
            <person name="Cochrane G."/>
            <person name="Meng A."/>
            <person name="Brown T."/>
            <person name="Cohen L."/>
        </authorList>
    </citation>
    <scope>NUCLEOTIDE SEQUENCE</scope>
    <source>
        <strain evidence="2">CCMP147</strain>
    </source>
</reference>
<feature type="compositionally biased region" description="Low complexity" evidence="1">
    <location>
        <begin position="35"/>
        <end position="44"/>
    </location>
</feature>
<gene>
    <name evidence="2" type="ORF">TDUB1175_LOCUS8149</name>
</gene>
<feature type="region of interest" description="Disordered" evidence="1">
    <location>
        <begin position="1"/>
        <end position="44"/>
    </location>
</feature>
<protein>
    <submittedName>
        <fullName evidence="2">Uncharacterized protein</fullName>
    </submittedName>
</protein>
<evidence type="ECO:0000256" key="1">
    <source>
        <dbReference type="SAM" id="MobiDB-lite"/>
    </source>
</evidence>
<accession>A0A7R9VVR6</accession>
<dbReference type="AlphaFoldDB" id="A0A7R9VVR6"/>
<name>A0A7R9VVR6_9STRA</name>
<dbReference type="EMBL" id="HBED01016404">
    <property type="protein sequence ID" value="CAD8306983.1"/>
    <property type="molecule type" value="Transcribed_RNA"/>
</dbReference>
<organism evidence="2">
    <name type="scientific">Pseudictyota dubia</name>
    <dbReference type="NCBI Taxonomy" id="2749911"/>
    <lineage>
        <taxon>Eukaryota</taxon>
        <taxon>Sar</taxon>
        <taxon>Stramenopiles</taxon>
        <taxon>Ochrophyta</taxon>
        <taxon>Bacillariophyta</taxon>
        <taxon>Mediophyceae</taxon>
        <taxon>Biddulphiophycidae</taxon>
        <taxon>Eupodiscales</taxon>
        <taxon>Odontellaceae</taxon>
        <taxon>Pseudictyota</taxon>
    </lineage>
</organism>
<feature type="compositionally biased region" description="Basic and acidic residues" evidence="1">
    <location>
        <begin position="76"/>
        <end position="89"/>
    </location>
</feature>
<sequence length="138" mass="14874">MEQSVFMSREHRSSPGGDMSLCPAPSPWFRAGRNDSPSSASVVEASADEAFLSDVAAFTAGVGPLPYTSQKQKSVHRSESDTAYHPEKPSYRLDLQLIGRGSYWRAERGYGGYEEDMTPVEVELSVAVARGGGVGVDD</sequence>
<evidence type="ECO:0000313" key="2">
    <source>
        <dbReference type="EMBL" id="CAD8306983.1"/>
    </source>
</evidence>
<proteinExistence type="predicted"/>
<feature type="region of interest" description="Disordered" evidence="1">
    <location>
        <begin position="67"/>
        <end position="89"/>
    </location>
</feature>